<dbReference type="Proteomes" id="UP000202420">
    <property type="component" value="Segment"/>
</dbReference>
<sequence length="76" mass="8032">MWMTRPAAAAWFLRGRPRGFFAGASSMTLLSGEGKSLGVGLSRSEGTSDRRSDSSSLTRLAANMVSAGCALRFDVC</sequence>
<protein>
    <submittedName>
        <fullName evidence="2">Uncharacterized protein z246R</fullName>
    </submittedName>
</protein>
<dbReference type="KEGG" id="vg:5470680"/>
<dbReference type="EMBL" id="EF101928">
    <property type="protein sequence ID" value="ABT16380.1"/>
    <property type="molecule type" value="Genomic_DNA"/>
</dbReference>
<evidence type="ECO:0000313" key="3">
    <source>
        <dbReference type="Proteomes" id="UP000202420"/>
    </source>
</evidence>
<feature type="region of interest" description="Disordered" evidence="1">
    <location>
        <begin position="33"/>
        <end position="55"/>
    </location>
</feature>
<dbReference type="GeneID" id="5470680"/>
<accession>A7K8K6</accession>
<evidence type="ECO:0000313" key="2">
    <source>
        <dbReference type="EMBL" id="ABT16380.1"/>
    </source>
</evidence>
<proteinExistence type="predicted"/>
<reference evidence="2 3" key="1">
    <citation type="submission" date="2006-09" db="EMBL/GenBank/DDBJ databases">
        <title>Sequence and annotation of the 288-kb ATCV-1 virus that infects an endosymbiotic Chlorella strain of the heliozoon Acanthocystis turfacea.</title>
        <authorList>
            <person name="Fitzgerald L.A."/>
            <person name="Graves M.V."/>
            <person name="Li X."/>
            <person name="Pfitzner A.J.P."/>
            <person name="Hartigan J."/>
            <person name="Van Etten J.L."/>
        </authorList>
    </citation>
    <scope>NUCLEOTIDE SEQUENCE [LARGE SCALE GENOMIC DNA]</scope>
    <source>
        <strain evidence="2 3">ATCV-1</strain>
    </source>
</reference>
<keyword evidence="3" id="KW-1185">Reference proteome</keyword>
<gene>
    <name evidence="2" type="primary">z246R</name>
    <name evidence="2" type="ORF">ATCV1_z246R</name>
</gene>
<name>A7K8K6_9PHYC</name>
<organism evidence="2 3">
    <name type="scientific">Chlorovirus heliozoae</name>
    <dbReference type="NCBI Taxonomy" id="322019"/>
    <lineage>
        <taxon>Viruses</taxon>
        <taxon>Varidnaviria</taxon>
        <taxon>Bamfordvirae</taxon>
        <taxon>Nucleocytoviricota</taxon>
        <taxon>Megaviricetes</taxon>
        <taxon>Algavirales</taxon>
        <taxon>Phycodnaviridae</taxon>
        <taxon>Chlorovirus</taxon>
    </lineage>
</organism>
<dbReference type="RefSeq" id="YP_001426727.1">
    <property type="nucleotide sequence ID" value="NC_008724.1"/>
</dbReference>
<evidence type="ECO:0000256" key="1">
    <source>
        <dbReference type="SAM" id="MobiDB-lite"/>
    </source>
</evidence>